<dbReference type="AlphaFoldDB" id="A0A0E0M2S6"/>
<dbReference type="InterPro" id="IPR042316">
    <property type="entry name" value="IRKI-like"/>
</dbReference>
<dbReference type="Gramene" id="OPUNC09G13170.1">
    <property type="protein sequence ID" value="OPUNC09G13170.1"/>
    <property type="gene ID" value="OPUNC09G13170"/>
</dbReference>
<dbReference type="PANTHER" id="PTHR31029">
    <property type="entry name" value="CYCLIN-DEPENDENT KINASE-LIKE PROTEIN"/>
    <property type="match status" value="1"/>
</dbReference>
<name>A0A0E0M2S6_ORYPU</name>
<dbReference type="EnsemblPlants" id="OPUNC09G13170.1">
    <property type="protein sequence ID" value="OPUNC09G13170.1"/>
    <property type="gene ID" value="OPUNC09G13170"/>
</dbReference>
<dbReference type="HOGENOM" id="CLU_022742_1_0_1"/>
<organism evidence="3">
    <name type="scientific">Oryza punctata</name>
    <name type="common">Red rice</name>
    <dbReference type="NCBI Taxonomy" id="4537"/>
    <lineage>
        <taxon>Eukaryota</taxon>
        <taxon>Viridiplantae</taxon>
        <taxon>Streptophyta</taxon>
        <taxon>Embryophyta</taxon>
        <taxon>Tracheophyta</taxon>
        <taxon>Spermatophyta</taxon>
        <taxon>Magnoliopsida</taxon>
        <taxon>Liliopsida</taxon>
        <taxon>Poales</taxon>
        <taxon>Poaceae</taxon>
        <taxon>BOP clade</taxon>
        <taxon>Oryzoideae</taxon>
        <taxon>Oryzeae</taxon>
        <taxon>Oryzinae</taxon>
        <taxon>Oryza</taxon>
    </lineage>
</organism>
<reference evidence="3" key="1">
    <citation type="submission" date="2015-04" db="UniProtKB">
        <authorList>
            <consortium name="EnsemblPlants"/>
        </authorList>
    </citation>
    <scope>IDENTIFICATION</scope>
</reference>
<sequence>MAMAAAAAAAEAFGTAATSTPPVQATRQDVQAAIAKVVELRALHASLLQRGGGGGGASASRSPAIIRLPPAASPALSRTAAAATVEEDYPVFTPAYDEEQMAGLSHICQDNRSRSENWSGIALGGGGGGGDDDDDAAFSDYDNLNAFSSSNSELRFPSSTDHHRRHKVHPAFLHSAPSVDRFLASAGRATMTSTAELKAPPATCSSAFRPATIGRDHGIDVGALKFLTSSGAPLSSIHHHAAAALSSASQPRPKHRGAQILSWLFPRTKKKAKPETTMSPSAIERENMSQLLKEWGLLSLDSLRRELADANAHRDAALQEAAEMRSSLGDLTTKLAGLEAYCSELKKALRQATSSTSNAQSSSMSRRSTRSIGASRELPGPVSHEAMVEGFLQIASEARLSVKQFCKALIHQVEEPDNGLVEKLNILLQPYQLMITDKHCSKLVLYHLEALMNQAMYQDFENCTFQKNGSPRWLDPKQESQESFASFVALRNLSWNEVLRKGTKYYSEDFSRFCDQKMSCIVSTLKNWSRPWPEQLLQCFFVAAKCVWLLHLLAFSFTPALTIMRVEESRVFDQMYMEDILPDKQQLHNSCQVKIMVMPGFYVQDRVLKCRVLTT</sequence>
<evidence type="ECO:0000313" key="4">
    <source>
        <dbReference type="Proteomes" id="UP000026962"/>
    </source>
</evidence>
<dbReference type="STRING" id="4537.A0A0E0M2S6"/>
<feature type="compositionally biased region" description="Low complexity" evidence="1">
    <location>
        <begin position="352"/>
        <end position="366"/>
    </location>
</feature>
<protein>
    <recommendedName>
        <fullName evidence="2">GIL1/IRKI C-terminal domain-containing protein</fullName>
    </recommendedName>
</protein>
<feature type="region of interest" description="Disordered" evidence="1">
    <location>
        <begin position="352"/>
        <end position="379"/>
    </location>
</feature>
<dbReference type="OMA" id="KLKPQTC"/>
<proteinExistence type="predicted"/>
<accession>A0A0E0M2S6</accession>
<evidence type="ECO:0000259" key="2">
    <source>
        <dbReference type="Pfam" id="PF24994"/>
    </source>
</evidence>
<keyword evidence="4" id="KW-1185">Reference proteome</keyword>
<reference evidence="3" key="2">
    <citation type="submission" date="2018-05" db="EMBL/GenBank/DDBJ databases">
        <title>OpunRS2 (Oryza punctata Reference Sequence Version 2).</title>
        <authorList>
            <person name="Zhang J."/>
            <person name="Kudrna D."/>
            <person name="Lee S."/>
            <person name="Talag J."/>
            <person name="Welchert J."/>
            <person name="Wing R.A."/>
        </authorList>
    </citation>
    <scope>NUCLEOTIDE SEQUENCE [LARGE SCALE GENOMIC DNA]</scope>
</reference>
<evidence type="ECO:0000256" key="1">
    <source>
        <dbReference type="SAM" id="MobiDB-lite"/>
    </source>
</evidence>
<dbReference type="PANTHER" id="PTHR31029:SF8">
    <property type="entry name" value="OS09G0488800 PROTEIN"/>
    <property type="match status" value="1"/>
</dbReference>
<dbReference type="Pfam" id="PF24994">
    <property type="entry name" value="GIL1_IRKI_C"/>
    <property type="match status" value="1"/>
</dbReference>
<evidence type="ECO:0000313" key="3">
    <source>
        <dbReference type="EnsemblPlants" id="OPUNC09G13170.1"/>
    </source>
</evidence>
<dbReference type="Proteomes" id="UP000026962">
    <property type="component" value="Chromosome 9"/>
</dbReference>
<dbReference type="eggNOG" id="ENOG502QS0M">
    <property type="taxonomic scope" value="Eukaryota"/>
</dbReference>
<dbReference type="InterPro" id="IPR056813">
    <property type="entry name" value="GIL1_IRKI_C"/>
</dbReference>
<feature type="domain" description="GIL1/IRKI C-terminal" evidence="2">
    <location>
        <begin position="565"/>
        <end position="613"/>
    </location>
</feature>